<evidence type="ECO:0000313" key="2">
    <source>
        <dbReference type="Proteomes" id="UP000215214"/>
    </source>
</evidence>
<proteinExistence type="predicted"/>
<keyword evidence="2" id="KW-1185">Reference proteome</keyword>
<sequence>MQKNEIQKMNYKIEESNLIDKLNELNIEIPDSLTFIPENISEVNDKNDFVFTDSTTDFKKVFKLNELSSSELDSDSSVYRSRKSADFFAPALFISLSMLSENQHLVAIAINLASEYCKDLFKGTIGKKTVKLDIYVETNKKKTVKKISYEGDSEGIKDLTNVIKSLK</sequence>
<reference evidence="1 2" key="1">
    <citation type="submission" date="2017-07" db="EMBL/GenBank/DDBJ databases">
        <authorList>
            <person name="Sun Z.S."/>
            <person name="Albrecht U."/>
            <person name="Echele G."/>
            <person name="Lee C.C."/>
        </authorList>
    </citation>
    <scope>NUCLEOTIDE SEQUENCE [LARGE SCALE GENOMIC DNA]</scope>
    <source>
        <strain evidence="2">type strain: KCTC 22618</strain>
    </source>
</reference>
<dbReference type="AlphaFoldDB" id="A0A238U6V9"/>
<organism evidence="1 2">
    <name type="scientific">Tenacibaculum jejuense</name>
    <dbReference type="NCBI Taxonomy" id="584609"/>
    <lineage>
        <taxon>Bacteria</taxon>
        <taxon>Pseudomonadati</taxon>
        <taxon>Bacteroidota</taxon>
        <taxon>Flavobacteriia</taxon>
        <taxon>Flavobacteriales</taxon>
        <taxon>Flavobacteriaceae</taxon>
        <taxon>Tenacibaculum</taxon>
    </lineage>
</organism>
<dbReference type="RefSeq" id="WP_095069944.1">
    <property type="nucleotide sequence ID" value="NZ_LT899436.1"/>
</dbReference>
<protein>
    <submittedName>
        <fullName evidence="1">Uncharacterized protein</fullName>
    </submittedName>
</protein>
<accession>A0A238U6V9</accession>
<evidence type="ECO:0000313" key="1">
    <source>
        <dbReference type="EMBL" id="SNR14746.1"/>
    </source>
</evidence>
<name>A0A238U6V9_9FLAO</name>
<gene>
    <name evidence="1" type="ORF">TJEJU_0985</name>
</gene>
<dbReference type="EMBL" id="LT899436">
    <property type="protein sequence ID" value="SNR14746.1"/>
    <property type="molecule type" value="Genomic_DNA"/>
</dbReference>
<dbReference type="KEGG" id="tje:TJEJU_0985"/>
<dbReference type="Proteomes" id="UP000215214">
    <property type="component" value="Chromosome TJEJU"/>
</dbReference>